<dbReference type="AlphaFoldDB" id="A0A8S3DEK3"/>
<proteinExistence type="predicted"/>
<comment type="caution">
    <text evidence="2">The sequence shown here is derived from an EMBL/GenBank/DDBJ whole genome shotgun (WGS) entry which is preliminary data.</text>
</comment>
<sequence length="38" mass="4264">QSRGFGSQFRFPDQERSPQEGSGGSGSNRRNDDDDLYN</sequence>
<feature type="region of interest" description="Disordered" evidence="1">
    <location>
        <begin position="1"/>
        <end position="38"/>
    </location>
</feature>
<organism evidence="2 3">
    <name type="scientific">Rotaria magnacalcarata</name>
    <dbReference type="NCBI Taxonomy" id="392030"/>
    <lineage>
        <taxon>Eukaryota</taxon>
        <taxon>Metazoa</taxon>
        <taxon>Spiralia</taxon>
        <taxon>Gnathifera</taxon>
        <taxon>Rotifera</taxon>
        <taxon>Eurotatoria</taxon>
        <taxon>Bdelloidea</taxon>
        <taxon>Philodinida</taxon>
        <taxon>Philodinidae</taxon>
        <taxon>Rotaria</taxon>
    </lineage>
</organism>
<evidence type="ECO:0000313" key="3">
    <source>
        <dbReference type="Proteomes" id="UP000676336"/>
    </source>
</evidence>
<gene>
    <name evidence="2" type="ORF">SMN809_LOCUS56336</name>
</gene>
<protein>
    <submittedName>
        <fullName evidence="2">Uncharacterized protein</fullName>
    </submittedName>
</protein>
<evidence type="ECO:0000313" key="2">
    <source>
        <dbReference type="EMBL" id="CAF4991794.1"/>
    </source>
</evidence>
<feature type="non-terminal residue" evidence="2">
    <location>
        <position position="1"/>
    </location>
</feature>
<evidence type="ECO:0000256" key="1">
    <source>
        <dbReference type="SAM" id="MobiDB-lite"/>
    </source>
</evidence>
<dbReference type="Proteomes" id="UP000676336">
    <property type="component" value="Unassembled WGS sequence"/>
</dbReference>
<dbReference type="EMBL" id="CAJOBI010201010">
    <property type="protein sequence ID" value="CAF4991794.1"/>
    <property type="molecule type" value="Genomic_DNA"/>
</dbReference>
<accession>A0A8S3DEK3</accession>
<reference evidence="2" key="1">
    <citation type="submission" date="2021-02" db="EMBL/GenBank/DDBJ databases">
        <authorList>
            <person name="Nowell W R."/>
        </authorList>
    </citation>
    <scope>NUCLEOTIDE SEQUENCE</scope>
</reference>
<name>A0A8S3DEK3_9BILA</name>